<proteinExistence type="predicted"/>
<gene>
    <name evidence="1" type="primary">OSJNBa0004O05.16</name>
</gene>
<name>Q64M87_ORYSJ</name>
<reference evidence="2" key="2">
    <citation type="journal article" date="2008" name="Nucleic Acids Res.">
        <title>The rice annotation project database (RAP-DB): 2008 update.</title>
        <authorList>
            <consortium name="The rice annotation project (RAP)"/>
        </authorList>
    </citation>
    <scope>GENOME REANNOTATION</scope>
    <source>
        <strain evidence="2">cv. Nipponbare</strain>
    </source>
</reference>
<dbReference type="Proteomes" id="UP000000763">
    <property type="component" value="Chromosome 2"/>
</dbReference>
<sequence>MEACRYVIDESRRPCPSGRRRCTTTQGESQRELMPNLPQNTVDCQCLNVLVCGW</sequence>
<protein>
    <submittedName>
        <fullName evidence="1">Uncharacterized protein</fullName>
    </submittedName>
</protein>
<evidence type="ECO:0000313" key="1">
    <source>
        <dbReference type="EMBL" id="BAD46718.1"/>
    </source>
</evidence>
<organism evidence="1 2">
    <name type="scientific">Oryza sativa subsp. japonica</name>
    <name type="common">Rice</name>
    <dbReference type="NCBI Taxonomy" id="39947"/>
    <lineage>
        <taxon>Eukaryota</taxon>
        <taxon>Viridiplantae</taxon>
        <taxon>Streptophyta</taxon>
        <taxon>Embryophyta</taxon>
        <taxon>Tracheophyta</taxon>
        <taxon>Spermatophyta</taxon>
        <taxon>Magnoliopsida</taxon>
        <taxon>Liliopsida</taxon>
        <taxon>Poales</taxon>
        <taxon>Poaceae</taxon>
        <taxon>BOP clade</taxon>
        <taxon>Oryzoideae</taxon>
        <taxon>Oryzeae</taxon>
        <taxon>Oryzinae</taxon>
        <taxon>Oryza</taxon>
        <taxon>Oryza sativa</taxon>
    </lineage>
</organism>
<reference evidence="2" key="1">
    <citation type="journal article" date="2005" name="Nature">
        <title>The map-based sequence of the rice genome.</title>
        <authorList>
            <consortium name="International rice genome sequencing project (IRGSP)"/>
            <person name="Matsumoto T."/>
            <person name="Wu J."/>
            <person name="Kanamori H."/>
            <person name="Katayose Y."/>
            <person name="Fujisawa M."/>
            <person name="Namiki N."/>
            <person name="Mizuno H."/>
            <person name="Yamamoto K."/>
            <person name="Antonio B.A."/>
            <person name="Baba T."/>
            <person name="Sakata K."/>
            <person name="Nagamura Y."/>
            <person name="Aoki H."/>
            <person name="Arikawa K."/>
            <person name="Arita K."/>
            <person name="Bito T."/>
            <person name="Chiden Y."/>
            <person name="Fujitsuka N."/>
            <person name="Fukunaka R."/>
            <person name="Hamada M."/>
            <person name="Harada C."/>
            <person name="Hayashi A."/>
            <person name="Hijishita S."/>
            <person name="Honda M."/>
            <person name="Hosokawa S."/>
            <person name="Ichikawa Y."/>
            <person name="Idonuma A."/>
            <person name="Iijima M."/>
            <person name="Ikeda M."/>
            <person name="Ikeno M."/>
            <person name="Ito K."/>
            <person name="Ito S."/>
            <person name="Ito T."/>
            <person name="Ito Y."/>
            <person name="Ito Y."/>
            <person name="Iwabuchi A."/>
            <person name="Kamiya K."/>
            <person name="Karasawa W."/>
            <person name="Kurita K."/>
            <person name="Katagiri S."/>
            <person name="Kikuta A."/>
            <person name="Kobayashi H."/>
            <person name="Kobayashi N."/>
            <person name="Machita K."/>
            <person name="Maehara T."/>
            <person name="Masukawa M."/>
            <person name="Mizubayashi T."/>
            <person name="Mukai Y."/>
            <person name="Nagasaki H."/>
            <person name="Nagata Y."/>
            <person name="Naito S."/>
            <person name="Nakashima M."/>
            <person name="Nakama Y."/>
            <person name="Nakamichi Y."/>
            <person name="Nakamura M."/>
            <person name="Meguro A."/>
            <person name="Negishi M."/>
            <person name="Ohta I."/>
            <person name="Ohta T."/>
            <person name="Okamoto M."/>
            <person name="Ono N."/>
            <person name="Saji S."/>
            <person name="Sakaguchi M."/>
            <person name="Sakai K."/>
            <person name="Shibata M."/>
            <person name="Shimokawa T."/>
            <person name="Song J."/>
            <person name="Takazaki Y."/>
            <person name="Terasawa K."/>
            <person name="Tsugane M."/>
            <person name="Tsuji K."/>
            <person name="Ueda S."/>
            <person name="Waki K."/>
            <person name="Yamagata H."/>
            <person name="Yamamoto M."/>
            <person name="Yamamoto S."/>
            <person name="Yamane H."/>
            <person name="Yoshiki S."/>
            <person name="Yoshihara R."/>
            <person name="Yukawa K."/>
            <person name="Zhong H."/>
            <person name="Yano M."/>
            <person name="Yuan Q."/>
            <person name="Ouyang S."/>
            <person name="Liu J."/>
            <person name="Jones K.M."/>
            <person name="Gansberger K."/>
            <person name="Moffat K."/>
            <person name="Hill J."/>
            <person name="Bera J."/>
            <person name="Fadrosh D."/>
            <person name="Jin S."/>
            <person name="Johri S."/>
            <person name="Kim M."/>
            <person name="Overton L."/>
            <person name="Reardon M."/>
            <person name="Tsitrin T."/>
            <person name="Vuong H."/>
            <person name="Weaver B."/>
            <person name="Ciecko A."/>
            <person name="Tallon L."/>
            <person name="Jackson J."/>
            <person name="Pai G."/>
            <person name="Aken S.V."/>
            <person name="Utterback T."/>
            <person name="Reidmuller S."/>
            <person name="Feldblyum T."/>
            <person name="Hsiao J."/>
            <person name="Zismann V."/>
            <person name="Iobst S."/>
            <person name="de Vazeille A.R."/>
            <person name="Buell C.R."/>
            <person name="Ying K."/>
            <person name="Li Y."/>
            <person name="Lu T."/>
            <person name="Huang Y."/>
            <person name="Zhao Q."/>
            <person name="Feng Q."/>
            <person name="Zhang L."/>
            <person name="Zhu J."/>
            <person name="Weng Q."/>
            <person name="Mu J."/>
            <person name="Lu Y."/>
            <person name="Fan D."/>
            <person name="Liu Y."/>
            <person name="Guan J."/>
            <person name="Zhang Y."/>
            <person name="Yu S."/>
            <person name="Liu X."/>
            <person name="Zhang Y."/>
            <person name="Hong G."/>
            <person name="Han B."/>
            <person name="Choisne N."/>
            <person name="Demange N."/>
            <person name="Orjeda G."/>
            <person name="Samain S."/>
            <person name="Cattolico L."/>
            <person name="Pelletier E."/>
            <person name="Couloux A."/>
            <person name="Segurens B."/>
            <person name="Wincker P."/>
            <person name="D'Hont A."/>
            <person name="Scarpelli C."/>
            <person name="Weissenbach J."/>
            <person name="Salanoubat M."/>
            <person name="Quetier F."/>
            <person name="Yu Y."/>
            <person name="Kim H.R."/>
            <person name="Rambo T."/>
            <person name="Currie J."/>
            <person name="Collura K."/>
            <person name="Luo M."/>
            <person name="Yang T."/>
            <person name="Ammiraju J.S.S."/>
            <person name="Engler F."/>
            <person name="Soderlund C."/>
            <person name="Wing R.A."/>
            <person name="Palmer L.E."/>
            <person name="de la Bastide M."/>
            <person name="Spiegel L."/>
            <person name="Nascimento L."/>
            <person name="Zutavern T."/>
            <person name="O'Shaughnessy A."/>
            <person name="Dike S."/>
            <person name="Dedhia N."/>
            <person name="Preston R."/>
            <person name="Balija V."/>
            <person name="McCombie W.R."/>
            <person name="Chow T."/>
            <person name="Chen H."/>
            <person name="Chung M."/>
            <person name="Chen C."/>
            <person name="Shaw J."/>
            <person name="Wu H."/>
            <person name="Hsiao K."/>
            <person name="Chao Y."/>
            <person name="Chu M."/>
            <person name="Cheng C."/>
            <person name="Hour A."/>
            <person name="Lee P."/>
            <person name="Lin S."/>
            <person name="Lin Y."/>
            <person name="Liou J."/>
            <person name="Liu S."/>
            <person name="Hsing Y."/>
            <person name="Raghuvanshi S."/>
            <person name="Mohanty A."/>
            <person name="Bharti A.K."/>
            <person name="Gaur A."/>
            <person name="Gupta V."/>
            <person name="Kumar D."/>
            <person name="Ravi V."/>
            <person name="Vij S."/>
            <person name="Kapur A."/>
            <person name="Khurana P."/>
            <person name="Khurana P."/>
            <person name="Khurana J.P."/>
            <person name="Tyagi A.K."/>
            <person name="Gaikwad K."/>
            <person name="Singh A."/>
            <person name="Dalal V."/>
            <person name="Srivastava S."/>
            <person name="Dixit A."/>
            <person name="Pal A.K."/>
            <person name="Ghazi I.A."/>
            <person name="Yadav M."/>
            <person name="Pandit A."/>
            <person name="Bhargava A."/>
            <person name="Sureshbabu K."/>
            <person name="Batra K."/>
            <person name="Sharma T.R."/>
            <person name="Mohapatra T."/>
            <person name="Singh N.K."/>
            <person name="Messing J."/>
            <person name="Nelson A.B."/>
            <person name="Fuks G."/>
            <person name="Kavchok S."/>
            <person name="Keizer G."/>
            <person name="Linton E."/>
            <person name="Llaca V."/>
            <person name="Song R."/>
            <person name="Tanyolac B."/>
            <person name="Young S."/>
            <person name="Ho-Il K."/>
            <person name="Hahn J.H."/>
            <person name="Sangsakoo G."/>
            <person name="Vanavichit A."/>
            <person name="de Mattos Luiz.A.T."/>
            <person name="Zimmer P.D."/>
            <person name="Malone G."/>
            <person name="Dellagostin O."/>
            <person name="de Oliveira A.C."/>
            <person name="Bevan M."/>
            <person name="Bancroft I."/>
            <person name="Minx P."/>
            <person name="Cordum H."/>
            <person name="Wilson R."/>
            <person name="Cheng Z."/>
            <person name="Jin W."/>
            <person name="Jiang J."/>
            <person name="Leong S.A."/>
            <person name="Iwama H."/>
            <person name="Gojobori T."/>
            <person name="Itoh T."/>
            <person name="Niimura Y."/>
            <person name="Fujii Y."/>
            <person name="Habara T."/>
            <person name="Sakai H."/>
            <person name="Sato Y."/>
            <person name="Wilson G."/>
            <person name="Kumar K."/>
            <person name="McCouch S."/>
            <person name="Juretic N."/>
            <person name="Hoen D."/>
            <person name="Wright S."/>
            <person name="Bruskiewich R."/>
            <person name="Bureau T."/>
            <person name="Miyao A."/>
            <person name="Hirochika H."/>
            <person name="Nishikawa T."/>
            <person name="Kadowaki K."/>
            <person name="Sugiura M."/>
            <person name="Burr B."/>
            <person name="Sasaki T."/>
        </authorList>
    </citation>
    <scope>NUCLEOTIDE SEQUENCE [LARGE SCALE GENOMIC DNA]</scope>
    <source>
        <strain evidence="2">cv. Nipponbare</strain>
    </source>
</reference>
<dbReference type="AlphaFoldDB" id="Q64M87"/>
<dbReference type="EMBL" id="AP007253">
    <property type="protein sequence ID" value="BAD46718.1"/>
    <property type="molecule type" value="Genomic_DNA"/>
</dbReference>
<evidence type="ECO:0000313" key="2">
    <source>
        <dbReference type="Proteomes" id="UP000000763"/>
    </source>
</evidence>
<accession>Q64M87</accession>